<accession>R9P8Q4</accession>
<sequence>MPADSAKAEFRGPADLCRKKPFQTPSSSTSHIPACLVTERSERTNSETSVVPIGGNSCVANTYQPKIWVGCQKEKDTEIGRIRGVGIAIKALNPRGLAVQAKMSCFSLSLKMCAPARMAISYAWNNIQQSLYCHCLAYLPTVDGCRRSTTTGTKNRPGAQCVA</sequence>
<evidence type="ECO:0000313" key="1">
    <source>
        <dbReference type="EMBL" id="GAC97741.1"/>
    </source>
</evidence>
<reference evidence="2" key="1">
    <citation type="journal article" date="2013" name="Genome Announc.">
        <title>Draft genome sequence of the basidiomycetous yeast-like fungus Pseudozyma hubeiensis SY62, which produces an abundant amount of the biosurfactant mannosylerythritol lipids.</title>
        <authorList>
            <person name="Konishi M."/>
            <person name="Hatada Y."/>
            <person name="Horiuchi J."/>
        </authorList>
    </citation>
    <scope>NUCLEOTIDE SEQUENCE [LARGE SCALE GENOMIC DNA]</scope>
    <source>
        <strain evidence="2">SY62</strain>
    </source>
</reference>
<protein>
    <submittedName>
        <fullName evidence="1">Uncharacterized protein</fullName>
    </submittedName>
</protein>
<dbReference type="GeneID" id="24110607"/>
<evidence type="ECO:0000313" key="2">
    <source>
        <dbReference type="Proteomes" id="UP000014071"/>
    </source>
</evidence>
<dbReference type="HOGENOM" id="CLU_1627822_0_0_1"/>
<dbReference type="Proteomes" id="UP000014071">
    <property type="component" value="Unassembled WGS sequence"/>
</dbReference>
<gene>
    <name evidence="1" type="ORF">PHSY_005328</name>
</gene>
<organism evidence="1 2">
    <name type="scientific">Pseudozyma hubeiensis (strain SY62)</name>
    <name type="common">Yeast</name>
    <dbReference type="NCBI Taxonomy" id="1305764"/>
    <lineage>
        <taxon>Eukaryota</taxon>
        <taxon>Fungi</taxon>
        <taxon>Dikarya</taxon>
        <taxon>Basidiomycota</taxon>
        <taxon>Ustilaginomycotina</taxon>
        <taxon>Ustilaginomycetes</taxon>
        <taxon>Ustilaginales</taxon>
        <taxon>Ustilaginaceae</taxon>
        <taxon>Pseudozyma</taxon>
    </lineage>
</organism>
<name>R9P8Q4_PSEHS</name>
<dbReference type="AlphaFoldDB" id="R9P8Q4"/>
<dbReference type="RefSeq" id="XP_012191328.1">
    <property type="nucleotide sequence ID" value="XM_012335938.1"/>
</dbReference>
<proteinExistence type="predicted"/>
<keyword evidence="2" id="KW-1185">Reference proteome</keyword>
<dbReference type="EMBL" id="DF238811">
    <property type="protein sequence ID" value="GAC97741.1"/>
    <property type="molecule type" value="Genomic_DNA"/>
</dbReference>